<dbReference type="PANTHER" id="PTHR11815">
    <property type="entry name" value="SUCCINYL-COA SYNTHETASE BETA CHAIN"/>
    <property type="match status" value="1"/>
</dbReference>
<keyword evidence="7 8" id="KW-0067">ATP-binding</keyword>
<evidence type="ECO:0000256" key="1">
    <source>
        <dbReference type="ARBA" id="ARBA00009182"/>
    </source>
</evidence>
<evidence type="ECO:0000256" key="2">
    <source>
        <dbReference type="ARBA" id="ARBA00022532"/>
    </source>
</evidence>
<dbReference type="EMBL" id="DTGZ01000109">
    <property type="protein sequence ID" value="HGV97850.1"/>
    <property type="molecule type" value="Genomic_DNA"/>
</dbReference>
<dbReference type="Pfam" id="PF08442">
    <property type="entry name" value="ATP-grasp_2"/>
    <property type="match status" value="1"/>
</dbReference>
<dbReference type="FunFam" id="3.30.470.20:FF:000002">
    <property type="entry name" value="Succinate--CoA ligase [ADP-forming] subunit beta"/>
    <property type="match status" value="1"/>
</dbReference>
<dbReference type="GO" id="GO:0005829">
    <property type="term" value="C:cytosol"/>
    <property type="evidence" value="ECO:0007669"/>
    <property type="project" value="TreeGrafter"/>
</dbReference>
<comment type="function">
    <text evidence="7">Succinyl-CoA synthetase functions in the citric acid cycle (TCA), coupling the hydrolysis of succinyl-CoA to the synthesis of either ATP or GTP and thus represents the only step of substrate-level phosphorylation in the TCA. The beta subunit provides nucleotide specificity of the enzyme and binds the substrate succinate, while the binding sites for coenzyme A and phosphate are found in the alpha subunit.</text>
</comment>
<comment type="catalytic activity">
    <reaction evidence="7">
        <text>succinate + ATP + CoA = succinyl-CoA + ADP + phosphate</text>
        <dbReference type="Rhea" id="RHEA:17661"/>
        <dbReference type="ChEBI" id="CHEBI:30031"/>
        <dbReference type="ChEBI" id="CHEBI:30616"/>
        <dbReference type="ChEBI" id="CHEBI:43474"/>
        <dbReference type="ChEBI" id="CHEBI:57287"/>
        <dbReference type="ChEBI" id="CHEBI:57292"/>
        <dbReference type="ChEBI" id="CHEBI:456216"/>
        <dbReference type="EC" id="6.2.1.5"/>
    </reaction>
</comment>
<feature type="binding site" evidence="7">
    <location>
        <begin position="313"/>
        <end position="315"/>
    </location>
    <ligand>
        <name>substrate</name>
        <note>ligand shared with subunit alpha</note>
    </ligand>
</feature>
<feature type="binding site" evidence="7">
    <location>
        <position position="191"/>
    </location>
    <ligand>
        <name>Mg(2+)</name>
        <dbReference type="ChEBI" id="CHEBI:18420"/>
    </ligand>
</feature>
<name>A0A7C4TEJ6_UNCW3</name>
<dbReference type="PIRSF" id="PIRSF001554">
    <property type="entry name" value="SucCS_beta"/>
    <property type="match status" value="1"/>
</dbReference>
<dbReference type="SUPFAM" id="SSF52210">
    <property type="entry name" value="Succinyl-CoA synthetase domains"/>
    <property type="match status" value="1"/>
</dbReference>
<dbReference type="InterPro" id="IPR005809">
    <property type="entry name" value="Succ_CoA_ligase-like_bsu"/>
</dbReference>
<dbReference type="UniPathway" id="UPA00223">
    <property type="reaction ID" value="UER00999"/>
</dbReference>
<keyword evidence="4 7" id="KW-0479">Metal-binding</keyword>
<dbReference type="PANTHER" id="PTHR11815:SF10">
    <property type="entry name" value="SUCCINATE--COA LIGASE [GDP-FORMING] SUBUNIT BETA, MITOCHONDRIAL"/>
    <property type="match status" value="1"/>
</dbReference>
<keyword evidence="2 7" id="KW-0816">Tricarboxylic acid cycle</keyword>
<keyword evidence="6 7" id="KW-0460">Magnesium</keyword>
<accession>A0A7C4TEJ6</accession>
<dbReference type="EC" id="6.2.1.5" evidence="7"/>
<dbReference type="InterPro" id="IPR016102">
    <property type="entry name" value="Succinyl-CoA_synth-like"/>
</dbReference>
<feature type="binding site" evidence="7">
    <location>
        <position position="99"/>
    </location>
    <ligand>
        <name>ATP</name>
        <dbReference type="ChEBI" id="CHEBI:30616"/>
    </ligand>
</feature>
<dbReference type="GO" id="GO:0042709">
    <property type="term" value="C:succinate-CoA ligase complex"/>
    <property type="evidence" value="ECO:0007669"/>
    <property type="project" value="TreeGrafter"/>
</dbReference>
<dbReference type="NCBIfam" id="NF001913">
    <property type="entry name" value="PRK00696.1"/>
    <property type="match status" value="1"/>
</dbReference>
<evidence type="ECO:0000256" key="3">
    <source>
        <dbReference type="ARBA" id="ARBA00022598"/>
    </source>
</evidence>
<keyword evidence="5 7" id="KW-0547">Nucleotide-binding</keyword>
<comment type="caution">
    <text evidence="7">Lacks conserved residue(s) required for the propagation of feature annotation.</text>
</comment>
<dbReference type="FunFam" id="3.40.50.261:FF:000001">
    <property type="entry name" value="Succinate--CoA ligase [ADP-forming] subunit beta"/>
    <property type="match status" value="1"/>
</dbReference>
<comment type="subunit">
    <text evidence="7">Heterotetramer of two alpha and two beta subunits.</text>
</comment>
<dbReference type="Gene3D" id="3.40.50.261">
    <property type="entry name" value="Succinyl-CoA synthetase domains"/>
    <property type="match status" value="1"/>
</dbReference>
<sequence>MKIHEYQAKEIFKKYGIPVPREKVCFNLDEVISASQEIGLPCVIKAQVMVGGRGKAGGIKVAKNEAEVKDFGRQILGMEIKGIPVKKVLVSEAIGITSEAYLGIIVDRNEKKTVLMACKEGGVEIEEVARQKPEAIYKVYADPLLGLLEHKAREIGLFLYGNTKNAFDCAGIADKLYKLFIENDASLAEINPLVVDKSGNLIALDAKINFDDNGLYRHPELEAMRDRESEDENELLAKEHDLSYVRLSGNIGCVVNGAGLAMATMDLVKHFGGEPANFLDIGGSSSPEKVKNALEILLRDKNVKVIFFNIFGGITRCDDVALGILEAKKSLNIKQPIVARLTGTNEDKAMEILKEAGLIFAKTMDEGAKKAIELLKQV</sequence>
<feature type="binding site" evidence="7">
    <location>
        <position position="45"/>
    </location>
    <ligand>
        <name>ATP</name>
        <dbReference type="ChEBI" id="CHEBI:30616"/>
    </ligand>
</feature>
<dbReference type="InterPro" id="IPR005811">
    <property type="entry name" value="SUCC_ACL_C"/>
</dbReference>
<dbReference type="InterPro" id="IPR017866">
    <property type="entry name" value="Succ-CoA_synthase_bsu_CS"/>
</dbReference>
<dbReference type="AlphaFoldDB" id="A0A7C4TEJ6"/>
<feature type="binding site" evidence="7">
    <location>
        <position position="94"/>
    </location>
    <ligand>
        <name>ATP</name>
        <dbReference type="ChEBI" id="CHEBI:30616"/>
    </ligand>
</feature>
<evidence type="ECO:0000256" key="4">
    <source>
        <dbReference type="ARBA" id="ARBA00022723"/>
    </source>
</evidence>
<gene>
    <name evidence="7" type="primary">sucC</name>
    <name evidence="10" type="ORF">ENV60_06100</name>
</gene>
<feature type="binding site" evidence="7">
    <location>
        <begin position="52"/>
        <end position="54"/>
    </location>
    <ligand>
        <name>ATP</name>
        <dbReference type="ChEBI" id="CHEBI:30616"/>
    </ligand>
</feature>
<dbReference type="GO" id="GO:0005524">
    <property type="term" value="F:ATP binding"/>
    <property type="evidence" value="ECO:0007669"/>
    <property type="project" value="UniProtKB-UniRule"/>
</dbReference>
<protein>
    <recommendedName>
        <fullName evidence="7">Succinate--CoA ligase [ADP-forming] subunit beta</fullName>
        <ecNumber evidence="7">6.2.1.5</ecNumber>
    </recommendedName>
    <alternativeName>
        <fullName evidence="7">Succinyl-CoA synthetase subunit beta</fullName>
        <shortName evidence="7">SCS-beta</shortName>
    </alternativeName>
</protein>
<feature type="binding site" evidence="7">
    <location>
        <position position="256"/>
    </location>
    <ligand>
        <name>substrate</name>
        <note>ligand shared with subunit alpha</note>
    </ligand>
</feature>
<evidence type="ECO:0000259" key="9">
    <source>
        <dbReference type="PROSITE" id="PS50975"/>
    </source>
</evidence>
<comment type="similarity">
    <text evidence="1 7">Belongs to the succinate/malate CoA ligase beta subunit family.</text>
</comment>
<dbReference type="GO" id="GO:0006104">
    <property type="term" value="P:succinyl-CoA metabolic process"/>
    <property type="evidence" value="ECO:0007669"/>
    <property type="project" value="TreeGrafter"/>
</dbReference>
<dbReference type="InterPro" id="IPR013650">
    <property type="entry name" value="ATP-grasp_succ-CoA_synth-type"/>
</dbReference>
<evidence type="ECO:0000313" key="10">
    <source>
        <dbReference type="EMBL" id="HGV97850.1"/>
    </source>
</evidence>
<feature type="domain" description="ATP-grasp" evidence="9">
    <location>
        <begin position="9"/>
        <end position="219"/>
    </location>
</feature>
<organism evidence="10">
    <name type="scientific">candidate division WOR-3 bacterium</name>
    <dbReference type="NCBI Taxonomy" id="2052148"/>
    <lineage>
        <taxon>Bacteria</taxon>
        <taxon>Bacteria division WOR-3</taxon>
    </lineage>
</organism>
<comment type="catalytic activity">
    <reaction evidence="7">
        <text>GTP + succinate + CoA = succinyl-CoA + GDP + phosphate</text>
        <dbReference type="Rhea" id="RHEA:22120"/>
        <dbReference type="ChEBI" id="CHEBI:30031"/>
        <dbReference type="ChEBI" id="CHEBI:37565"/>
        <dbReference type="ChEBI" id="CHEBI:43474"/>
        <dbReference type="ChEBI" id="CHEBI:57287"/>
        <dbReference type="ChEBI" id="CHEBI:57292"/>
        <dbReference type="ChEBI" id="CHEBI:58189"/>
    </reaction>
</comment>
<dbReference type="Gene3D" id="3.30.1490.20">
    <property type="entry name" value="ATP-grasp fold, A domain"/>
    <property type="match status" value="1"/>
</dbReference>
<evidence type="ECO:0000256" key="7">
    <source>
        <dbReference type="HAMAP-Rule" id="MF_00558"/>
    </source>
</evidence>
<dbReference type="GO" id="GO:0006099">
    <property type="term" value="P:tricarboxylic acid cycle"/>
    <property type="evidence" value="ECO:0007669"/>
    <property type="project" value="UniProtKB-UniRule"/>
</dbReference>
<dbReference type="GO" id="GO:0004775">
    <property type="term" value="F:succinate-CoA ligase (ADP-forming) activity"/>
    <property type="evidence" value="ECO:0007669"/>
    <property type="project" value="UniProtKB-UniRule"/>
</dbReference>
<dbReference type="HAMAP" id="MF_00558">
    <property type="entry name" value="Succ_CoA_beta"/>
    <property type="match status" value="1"/>
</dbReference>
<feature type="binding site" evidence="7">
    <location>
        <position position="205"/>
    </location>
    <ligand>
        <name>Mg(2+)</name>
        <dbReference type="ChEBI" id="CHEBI:18420"/>
    </ligand>
</feature>
<keyword evidence="3 7" id="KW-0436">Ligase</keyword>
<dbReference type="Gene3D" id="3.30.470.20">
    <property type="entry name" value="ATP-grasp fold, B domain"/>
    <property type="match status" value="1"/>
</dbReference>
<dbReference type="NCBIfam" id="TIGR01016">
    <property type="entry name" value="sucCoAbeta"/>
    <property type="match status" value="1"/>
</dbReference>
<comment type="caution">
    <text evidence="10">The sequence shown here is derived from an EMBL/GenBank/DDBJ whole genome shotgun (WGS) entry which is preliminary data.</text>
</comment>
<evidence type="ECO:0000256" key="6">
    <source>
        <dbReference type="ARBA" id="ARBA00022842"/>
    </source>
</evidence>
<comment type="pathway">
    <text evidence="7">Carbohydrate metabolism; tricarboxylic acid cycle; succinate from succinyl-CoA (ligase route): step 1/1.</text>
</comment>
<comment type="cofactor">
    <cofactor evidence="7">
        <name>Mg(2+)</name>
        <dbReference type="ChEBI" id="CHEBI:18420"/>
    </cofactor>
    <text evidence="7">Binds 1 Mg(2+) ion per subunit.</text>
</comment>
<dbReference type="PROSITE" id="PS01217">
    <property type="entry name" value="SUCCINYL_COA_LIG_3"/>
    <property type="match status" value="1"/>
</dbReference>
<dbReference type="PROSITE" id="PS50975">
    <property type="entry name" value="ATP_GRASP"/>
    <property type="match status" value="1"/>
</dbReference>
<evidence type="ECO:0000256" key="8">
    <source>
        <dbReference type="PROSITE-ProRule" id="PRU00409"/>
    </source>
</evidence>
<evidence type="ECO:0000256" key="5">
    <source>
        <dbReference type="ARBA" id="ARBA00022741"/>
    </source>
</evidence>
<dbReference type="InterPro" id="IPR011761">
    <property type="entry name" value="ATP-grasp"/>
</dbReference>
<dbReference type="GO" id="GO:0000287">
    <property type="term" value="F:magnesium ion binding"/>
    <property type="evidence" value="ECO:0007669"/>
    <property type="project" value="UniProtKB-UniRule"/>
</dbReference>
<proteinExistence type="inferred from homology"/>
<reference evidence="10" key="1">
    <citation type="journal article" date="2020" name="mSystems">
        <title>Genome- and Community-Level Interaction Insights into Carbon Utilization and Element Cycling Functions of Hydrothermarchaeota in Hydrothermal Sediment.</title>
        <authorList>
            <person name="Zhou Z."/>
            <person name="Liu Y."/>
            <person name="Xu W."/>
            <person name="Pan J."/>
            <person name="Luo Z.H."/>
            <person name="Li M."/>
        </authorList>
    </citation>
    <scope>NUCLEOTIDE SEQUENCE [LARGE SCALE GENOMIC DNA]</scope>
    <source>
        <strain evidence="10">SpSt-774</strain>
    </source>
</reference>
<dbReference type="InterPro" id="IPR013815">
    <property type="entry name" value="ATP_grasp_subdomain_1"/>
</dbReference>
<dbReference type="Pfam" id="PF00549">
    <property type="entry name" value="Ligase_CoA"/>
    <property type="match status" value="1"/>
</dbReference>
<dbReference type="SUPFAM" id="SSF56059">
    <property type="entry name" value="Glutathione synthetase ATP-binding domain-like"/>
    <property type="match status" value="1"/>
</dbReference>